<feature type="non-terminal residue" evidence="2">
    <location>
        <position position="1"/>
    </location>
</feature>
<evidence type="ECO:0000313" key="2">
    <source>
        <dbReference type="EMBL" id="EZA51000.1"/>
    </source>
</evidence>
<proteinExistence type="predicted"/>
<dbReference type="InterPro" id="IPR012337">
    <property type="entry name" value="RNaseH-like_sf"/>
</dbReference>
<evidence type="ECO:0000259" key="1">
    <source>
        <dbReference type="Pfam" id="PF05699"/>
    </source>
</evidence>
<dbReference type="OMA" id="THIDFQW"/>
<gene>
    <name evidence="2" type="ORF">X777_10527</name>
</gene>
<dbReference type="InterPro" id="IPR008906">
    <property type="entry name" value="HATC_C_dom"/>
</dbReference>
<reference evidence="2 3" key="1">
    <citation type="journal article" date="2014" name="Curr. Biol.">
        <title>The genome of the clonal raider ant Cerapachys biroi.</title>
        <authorList>
            <person name="Oxley P.R."/>
            <person name="Ji L."/>
            <person name="Fetter-Pruneda I."/>
            <person name="McKenzie S.K."/>
            <person name="Li C."/>
            <person name="Hu H."/>
            <person name="Zhang G."/>
            <person name="Kronauer D.J."/>
        </authorList>
    </citation>
    <scope>NUCLEOTIDE SEQUENCE [LARGE SCALE GENOMIC DNA]</scope>
</reference>
<accession>A0A026W4J1</accession>
<dbReference type="GO" id="GO:0046983">
    <property type="term" value="F:protein dimerization activity"/>
    <property type="evidence" value="ECO:0007669"/>
    <property type="project" value="InterPro"/>
</dbReference>
<protein>
    <recommendedName>
        <fullName evidence="1">HAT C-terminal dimerisation domain-containing protein</fullName>
    </recommendedName>
</protein>
<keyword evidence="3" id="KW-1185">Reference proteome</keyword>
<feature type="domain" description="HAT C-terminal dimerisation" evidence="1">
    <location>
        <begin position="113"/>
        <end position="164"/>
    </location>
</feature>
<dbReference type="SUPFAM" id="SSF53098">
    <property type="entry name" value="Ribonuclease H-like"/>
    <property type="match status" value="1"/>
</dbReference>
<dbReference type="EMBL" id="KK107423">
    <property type="protein sequence ID" value="EZA51000.1"/>
    <property type="molecule type" value="Genomic_DNA"/>
</dbReference>
<dbReference type="Pfam" id="PF05699">
    <property type="entry name" value="Dimer_Tnp_hAT"/>
    <property type="match status" value="1"/>
</dbReference>
<dbReference type="STRING" id="2015173.A0A026W4J1"/>
<dbReference type="OrthoDB" id="7549597at2759"/>
<name>A0A026W4J1_OOCBI</name>
<organism evidence="2 3">
    <name type="scientific">Ooceraea biroi</name>
    <name type="common">Clonal raider ant</name>
    <name type="synonym">Cerapachys biroi</name>
    <dbReference type="NCBI Taxonomy" id="2015173"/>
    <lineage>
        <taxon>Eukaryota</taxon>
        <taxon>Metazoa</taxon>
        <taxon>Ecdysozoa</taxon>
        <taxon>Arthropoda</taxon>
        <taxon>Hexapoda</taxon>
        <taxon>Insecta</taxon>
        <taxon>Pterygota</taxon>
        <taxon>Neoptera</taxon>
        <taxon>Endopterygota</taxon>
        <taxon>Hymenoptera</taxon>
        <taxon>Apocrita</taxon>
        <taxon>Aculeata</taxon>
        <taxon>Formicoidea</taxon>
        <taxon>Formicidae</taxon>
        <taxon>Dorylinae</taxon>
        <taxon>Ooceraea</taxon>
    </lineage>
</organism>
<sequence length="225" mass="25917">NIKMINDFKTNCRNFMITGCKEILKRYDFSNPILPKLKWLNPKEALSSNVSRSSTLQPLMCLLPRIVKAEQMQIIDDQWRKLSFTKFPNNFKELPPDKFWLSVKESKDHSGCNEFDELCNFALNVLLSPHSSAVCERVFSKMNSIKTKSRNRLLLSTTKSLLLASQCVSRAGSCGKFDVTEEMLHCMTKNIMYPNKALSKPNTSSSTTNQLDYEDLYEDIVFEEF</sequence>
<evidence type="ECO:0000313" key="3">
    <source>
        <dbReference type="Proteomes" id="UP000053097"/>
    </source>
</evidence>
<dbReference type="AlphaFoldDB" id="A0A026W4J1"/>
<dbReference type="Proteomes" id="UP000053097">
    <property type="component" value="Unassembled WGS sequence"/>
</dbReference>